<dbReference type="InterPro" id="IPR053389">
    <property type="entry name" value="Pyruvate_synthase_PorD"/>
</dbReference>
<comment type="subunit">
    <text evidence="2">Heterotetramer of one alpha, one beta, one delta and one gamma chain.</text>
</comment>
<dbReference type="SUPFAM" id="SSF54862">
    <property type="entry name" value="4Fe-4S ferredoxins"/>
    <property type="match status" value="1"/>
</dbReference>
<dbReference type="GO" id="GO:0051539">
    <property type="term" value="F:4 iron, 4 sulfur cluster binding"/>
    <property type="evidence" value="ECO:0007669"/>
    <property type="project" value="UniProtKB-KW"/>
</dbReference>
<dbReference type="NCBIfam" id="NF040684">
    <property type="entry name" value="PorD_Arch"/>
    <property type="match status" value="1"/>
</dbReference>
<dbReference type="Gene3D" id="3.30.70.20">
    <property type="match status" value="1"/>
</dbReference>
<gene>
    <name evidence="14" type="ORF">IG193_05000</name>
</gene>
<dbReference type="Pfam" id="PF14697">
    <property type="entry name" value="Fer4_21"/>
    <property type="match status" value="1"/>
</dbReference>
<reference evidence="14 15" key="1">
    <citation type="submission" date="2020-10" db="EMBL/GenBank/DDBJ databases">
        <title>Thermofilum lucidum 3507LT sp. nov. a novel member of Thermofilaceae family isolated from Chile hot spring, and proposal of description order Thermofilales.</title>
        <authorList>
            <person name="Zayulina K.S."/>
            <person name="Elcheninov A.G."/>
            <person name="Toshchakov S.V."/>
            <person name="Kublanov I.V."/>
        </authorList>
    </citation>
    <scope>NUCLEOTIDE SEQUENCE [LARGE SCALE GENOMIC DNA]</scope>
    <source>
        <strain evidence="14 15">3507LT</strain>
    </source>
</reference>
<keyword evidence="8" id="KW-0408">Iron</keyword>
<dbReference type="EMBL" id="CP062310">
    <property type="protein sequence ID" value="QOJ78146.1"/>
    <property type="molecule type" value="Genomic_DNA"/>
</dbReference>
<accession>A0A7L9FGU6</accession>
<dbReference type="PANTHER" id="PTHR43724:SF1">
    <property type="entry name" value="PYRUVATE SYNTHASE SUBUNIT PORD"/>
    <property type="match status" value="1"/>
</dbReference>
<protein>
    <recommendedName>
        <fullName evidence="10">Pyruvate synthase subunit PorD</fullName>
    </recommendedName>
    <alternativeName>
        <fullName evidence="12">Pyruvate oxidoreductase delta chain</fullName>
    </alternativeName>
    <alternativeName>
        <fullName evidence="11">Pyruvic-ferredoxin oxidoreductase subunit delta</fullName>
    </alternativeName>
</protein>
<organism evidence="14 15">
    <name type="scientific">Infirmifilum lucidum</name>
    <dbReference type="NCBI Taxonomy" id="2776706"/>
    <lineage>
        <taxon>Archaea</taxon>
        <taxon>Thermoproteota</taxon>
        <taxon>Thermoprotei</taxon>
        <taxon>Thermofilales</taxon>
        <taxon>Thermofilaceae</taxon>
        <taxon>Infirmifilum</taxon>
    </lineage>
</organism>
<keyword evidence="5" id="KW-0479">Metal-binding</keyword>
<evidence type="ECO:0000256" key="8">
    <source>
        <dbReference type="ARBA" id="ARBA00023004"/>
    </source>
</evidence>
<evidence type="ECO:0000256" key="5">
    <source>
        <dbReference type="ARBA" id="ARBA00022723"/>
    </source>
</evidence>
<evidence type="ECO:0000259" key="13">
    <source>
        <dbReference type="PROSITE" id="PS51379"/>
    </source>
</evidence>
<evidence type="ECO:0000256" key="6">
    <source>
        <dbReference type="ARBA" id="ARBA00022737"/>
    </source>
</evidence>
<evidence type="ECO:0000256" key="10">
    <source>
        <dbReference type="ARBA" id="ARBA00044788"/>
    </source>
</evidence>
<evidence type="ECO:0000313" key="14">
    <source>
        <dbReference type="EMBL" id="QOJ78146.1"/>
    </source>
</evidence>
<evidence type="ECO:0000256" key="2">
    <source>
        <dbReference type="ARBA" id="ARBA00011595"/>
    </source>
</evidence>
<evidence type="ECO:0000256" key="4">
    <source>
        <dbReference type="ARBA" id="ARBA00022485"/>
    </source>
</evidence>
<dbReference type="GO" id="GO:0046872">
    <property type="term" value="F:metal ion binding"/>
    <property type="evidence" value="ECO:0007669"/>
    <property type="project" value="UniProtKB-KW"/>
</dbReference>
<dbReference type="AlphaFoldDB" id="A0A7L9FGU6"/>
<dbReference type="Proteomes" id="UP000594121">
    <property type="component" value="Chromosome"/>
</dbReference>
<evidence type="ECO:0000256" key="1">
    <source>
        <dbReference type="ARBA" id="ARBA00001966"/>
    </source>
</evidence>
<dbReference type="InterPro" id="IPR011898">
    <property type="entry name" value="PorD_KorD"/>
</dbReference>
<comment type="cofactor">
    <cofactor evidence="1">
        <name>[4Fe-4S] cluster</name>
        <dbReference type="ChEBI" id="CHEBI:49883"/>
    </cofactor>
</comment>
<evidence type="ECO:0000256" key="3">
    <source>
        <dbReference type="ARBA" id="ARBA00022448"/>
    </source>
</evidence>
<keyword evidence="4" id="KW-0004">4Fe-4S</keyword>
<dbReference type="GO" id="GO:0016625">
    <property type="term" value="F:oxidoreductase activity, acting on the aldehyde or oxo group of donors, iron-sulfur protein as acceptor"/>
    <property type="evidence" value="ECO:0007669"/>
    <property type="project" value="InterPro"/>
</dbReference>
<evidence type="ECO:0000256" key="7">
    <source>
        <dbReference type="ARBA" id="ARBA00022982"/>
    </source>
</evidence>
<sequence length="99" mass="11036">MSGESVVLKLKTWRDLPIGGIIPEPKTSLHNKTGNWRAMKPILDNGKCIKCLLCWIHCPEPAILRGDDDSVRIDYDYCKGCGICANVCPVHAIEMKLEV</sequence>
<dbReference type="PROSITE" id="PS51379">
    <property type="entry name" value="4FE4S_FER_2"/>
    <property type="match status" value="2"/>
</dbReference>
<keyword evidence="3" id="KW-0813">Transport</keyword>
<keyword evidence="9" id="KW-0411">Iron-sulfur</keyword>
<dbReference type="GeneID" id="59149230"/>
<keyword evidence="15" id="KW-1185">Reference proteome</keyword>
<dbReference type="InterPro" id="IPR017896">
    <property type="entry name" value="4Fe4S_Fe-S-bd"/>
</dbReference>
<evidence type="ECO:0000313" key="15">
    <source>
        <dbReference type="Proteomes" id="UP000594121"/>
    </source>
</evidence>
<evidence type="ECO:0000256" key="12">
    <source>
        <dbReference type="ARBA" id="ARBA00044818"/>
    </source>
</evidence>
<dbReference type="InterPro" id="IPR017900">
    <property type="entry name" value="4Fe4S_Fe_S_CS"/>
</dbReference>
<name>A0A7L9FGU6_9CREN</name>
<dbReference type="NCBIfam" id="TIGR02179">
    <property type="entry name" value="PorD_KorD"/>
    <property type="match status" value="1"/>
</dbReference>
<feature type="domain" description="4Fe-4S ferredoxin-type" evidence="13">
    <location>
        <begin position="39"/>
        <end position="68"/>
    </location>
</feature>
<evidence type="ECO:0000256" key="9">
    <source>
        <dbReference type="ARBA" id="ARBA00023014"/>
    </source>
</evidence>
<evidence type="ECO:0000256" key="11">
    <source>
        <dbReference type="ARBA" id="ARBA00044816"/>
    </source>
</evidence>
<proteinExistence type="predicted"/>
<keyword evidence="6" id="KW-0677">Repeat</keyword>
<dbReference type="PANTHER" id="PTHR43724">
    <property type="entry name" value="PYRUVATE SYNTHASE SUBUNIT PORD"/>
    <property type="match status" value="1"/>
</dbReference>
<dbReference type="RefSeq" id="WP_192818119.1">
    <property type="nucleotide sequence ID" value="NZ_CP062310.1"/>
</dbReference>
<keyword evidence="7" id="KW-0249">Electron transport</keyword>
<feature type="domain" description="4Fe-4S ferredoxin-type" evidence="13">
    <location>
        <begin position="69"/>
        <end position="98"/>
    </location>
</feature>
<dbReference type="InParanoid" id="A0A7L9FGU6"/>
<dbReference type="PROSITE" id="PS00198">
    <property type="entry name" value="4FE4S_FER_1"/>
    <property type="match status" value="1"/>
</dbReference>
<dbReference type="KEGG" id="thel:IG193_05000"/>